<dbReference type="InterPro" id="IPR036052">
    <property type="entry name" value="TrpB-like_PALP_sf"/>
</dbReference>
<evidence type="ECO:0000256" key="1">
    <source>
        <dbReference type="ARBA" id="ARBA00001933"/>
    </source>
</evidence>
<gene>
    <name evidence="4" type="ORF">V1286_003905</name>
</gene>
<keyword evidence="2" id="KW-0663">Pyridoxal phosphate</keyword>
<dbReference type="InterPro" id="IPR050214">
    <property type="entry name" value="Cys_Synth/Cystath_Beta-Synth"/>
</dbReference>
<proteinExistence type="predicted"/>
<comment type="caution">
    <text evidence="4">The sequence shown here is derived from an EMBL/GenBank/DDBJ whole genome shotgun (WGS) entry which is preliminary data.</text>
</comment>
<dbReference type="Proteomes" id="UP001364224">
    <property type="component" value="Unassembled WGS sequence"/>
</dbReference>
<dbReference type="EMBL" id="JAZHRV010000001">
    <property type="protein sequence ID" value="MEH2556376.1"/>
    <property type="molecule type" value="Genomic_DNA"/>
</dbReference>
<dbReference type="SUPFAM" id="SSF53686">
    <property type="entry name" value="Tryptophan synthase beta subunit-like PLP-dependent enzymes"/>
    <property type="match status" value="1"/>
</dbReference>
<reference evidence="4 5" key="1">
    <citation type="submission" date="2024-02" db="EMBL/GenBank/DDBJ databases">
        <title>Adaptive strategies in a cosmopolitan and abundant soil bacterium.</title>
        <authorList>
            <person name="Carini P."/>
        </authorList>
    </citation>
    <scope>NUCLEOTIDE SEQUENCE [LARGE SCALE GENOMIC DNA]</scope>
    <source>
        <strain evidence="4 5">AZCC 1608</strain>
    </source>
</reference>
<dbReference type="Gene3D" id="3.40.50.1100">
    <property type="match status" value="2"/>
</dbReference>
<dbReference type="EC" id="2.5.1.47" evidence="4"/>
<evidence type="ECO:0000313" key="5">
    <source>
        <dbReference type="Proteomes" id="UP001364224"/>
    </source>
</evidence>
<comment type="cofactor">
    <cofactor evidence="1">
        <name>pyridoxal 5'-phosphate</name>
        <dbReference type="ChEBI" id="CHEBI:597326"/>
    </cofactor>
</comment>
<evidence type="ECO:0000313" key="4">
    <source>
        <dbReference type="EMBL" id="MEH2556376.1"/>
    </source>
</evidence>
<dbReference type="Pfam" id="PF00291">
    <property type="entry name" value="PALP"/>
    <property type="match status" value="1"/>
</dbReference>
<protein>
    <submittedName>
        <fullName evidence="4">Cysteine synthase A</fullName>
        <ecNumber evidence="4">2.5.1.47</ecNumber>
    </submittedName>
</protein>
<name>A0ABU8BCV0_9BRAD</name>
<organism evidence="4 5">
    <name type="scientific">Bradyrhizobium algeriense</name>
    <dbReference type="NCBI Taxonomy" id="634784"/>
    <lineage>
        <taxon>Bacteria</taxon>
        <taxon>Pseudomonadati</taxon>
        <taxon>Pseudomonadota</taxon>
        <taxon>Alphaproteobacteria</taxon>
        <taxon>Hyphomicrobiales</taxon>
        <taxon>Nitrobacteraceae</taxon>
        <taxon>Bradyrhizobium</taxon>
    </lineage>
</organism>
<evidence type="ECO:0000259" key="3">
    <source>
        <dbReference type="Pfam" id="PF00291"/>
    </source>
</evidence>
<accession>A0ABU8BCV0</accession>
<keyword evidence="5" id="KW-1185">Reference proteome</keyword>
<dbReference type="PANTHER" id="PTHR10314">
    <property type="entry name" value="CYSTATHIONINE BETA-SYNTHASE"/>
    <property type="match status" value="1"/>
</dbReference>
<keyword evidence="4" id="KW-0808">Transferase</keyword>
<dbReference type="InterPro" id="IPR001926">
    <property type="entry name" value="TrpB-like_PALP"/>
</dbReference>
<dbReference type="RefSeq" id="WP_334481729.1">
    <property type="nucleotide sequence ID" value="NZ_JAZHRV010000001.1"/>
</dbReference>
<sequence>MTRPCRKWVNASIGRIEMERMRSAETHLLRIDLPALPGLTLYLKDETTHLTGSLKHRLARSLFLYALCNGRIGPDSTLVEASSGSTAVSEAYFARLLGLRFVAVMPRTTTLEKQAEIVSNGGEIHLVDDPASIYATARRIADEAGGCYLDQFTFAERAVDWRSDNIADSIFSQMTAEEHRVPTWLVCGAGTGGTSATIGRYVRHRGLSTMLCLADPLESVYHRHMADPRIRIWPNRRSVIEGIGRPQVEASFVPELIDRTIAVPDAASIAAARVMSEFLGRRCGGSTGTNLWAAFAILKEMAAAGEKGSLVTILCDSGDRYRSTLFDDGWLAAQGLSCADHEAQLRQFLRPASPTSRASMHDAPYGRVVNQ</sequence>
<dbReference type="GO" id="GO:0004124">
    <property type="term" value="F:cysteine synthase activity"/>
    <property type="evidence" value="ECO:0007669"/>
    <property type="project" value="UniProtKB-EC"/>
</dbReference>
<evidence type="ECO:0000256" key="2">
    <source>
        <dbReference type="ARBA" id="ARBA00022898"/>
    </source>
</evidence>
<feature type="domain" description="Tryptophan synthase beta chain-like PALP" evidence="3">
    <location>
        <begin position="31"/>
        <end position="316"/>
    </location>
</feature>